<feature type="transmembrane region" description="Helical" evidence="5">
    <location>
        <begin position="126"/>
        <end position="145"/>
    </location>
</feature>
<feature type="domain" description="Peptidase S54 rhomboid" evidence="6">
    <location>
        <begin position="61"/>
        <end position="212"/>
    </location>
</feature>
<dbReference type="Gene3D" id="1.20.1540.10">
    <property type="entry name" value="Rhomboid-like"/>
    <property type="match status" value="1"/>
</dbReference>
<evidence type="ECO:0000256" key="2">
    <source>
        <dbReference type="ARBA" id="ARBA00022692"/>
    </source>
</evidence>
<comment type="caution">
    <text evidence="7">The sequence shown here is derived from an EMBL/GenBank/DDBJ whole genome shotgun (WGS) entry which is preliminary data.</text>
</comment>
<comment type="subcellular location">
    <subcellularLocation>
        <location evidence="1">Membrane</location>
        <topology evidence="1">Multi-pass membrane protein</topology>
    </subcellularLocation>
</comment>
<feature type="transmembrane region" description="Helical" evidence="5">
    <location>
        <begin position="100"/>
        <end position="120"/>
    </location>
</feature>
<dbReference type="FunFam" id="1.20.1540.10:FF:000027">
    <property type="entry name" value="Rhomboid family intramembrane serine protease"/>
    <property type="match status" value="1"/>
</dbReference>
<dbReference type="InterPro" id="IPR022764">
    <property type="entry name" value="Peptidase_S54_rhomboid_dom"/>
</dbReference>
<keyword evidence="3 5" id="KW-1133">Transmembrane helix</keyword>
<feature type="transmembrane region" description="Helical" evidence="5">
    <location>
        <begin position="191"/>
        <end position="211"/>
    </location>
</feature>
<dbReference type="SUPFAM" id="SSF144091">
    <property type="entry name" value="Rhomboid-like"/>
    <property type="match status" value="1"/>
</dbReference>
<evidence type="ECO:0000313" key="7">
    <source>
        <dbReference type="EMBL" id="KPJ70591.1"/>
    </source>
</evidence>
<keyword evidence="4 5" id="KW-0472">Membrane</keyword>
<dbReference type="GO" id="GO:0016020">
    <property type="term" value="C:membrane"/>
    <property type="evidence" value="ECO:0007669"/>
    <property type="project" value="UniProtKB-SubCell"/>
</dbReference>
<organism evidence="7 8">
    <name type="scientific">candidate division TA06 bacterium DG_78</name>
    <dbReference type="NCBI Taxonomy" id="1703772"/>
    <lineage>
        <taxon>Bacteria</taxon>
        <taxon>Bacteria division TA06</taxon>
    </lineage>
</organism>
<dbReference type="InterPro" id="IPR035952">
    <property type="entry name" value="Rhomboid-like_sf"/>
</dbReference>
<dbReference type="AlphaFoldDB" id="A0A0S7Y803"/>
<reference evidence="7 8" key="1">
    <citation type="journal article" date="2015" name="Microbiome">
        <title>Genomic resolution of linkages in carbon, nitrogen, and sulfur cycling among widespread estuary sediment bacteria.</title>
        <authorList>
            <person name="Baker B.J."/>
            <person name="Lazar C.S."/>
            <person name="Teske A.P."/>
            <person name="Dick G.J."/>
        </authorList>
    </citation>
    <scope>NUCLEOTIDE SEQUENCE [LARGE SCALE GENOMIC DNA]</scope>
    <source>
        <strain evidence="7">DG_78</strain>
    </source>
</reference>
<evidence type="ECO:0000259" key="6">
    <source>
        <dbReference type="Pfam" id="PF01694"/>
    </source>
</evidence>
<proteinExistence type="predicted"/>
<feature type="transmembrane region" description="Helical" evidence="5">
    <location>
        <begin position="157"/>
        <end position="179"/>
    </location>
</feature>
<feature type="transmembrane region" description="Helical" evidence="5">
    <location>
        <begin position="12"/>
        <end position="30"/>
    </location>
</feature>
<name>A0A0S7Y803_UNCT6</name>
<dbReference type="Proteomes" id="UP000051012">
    <property type="component" value="Unassembled WGS sequence"/>
</dbReference>
<dbReference type="PANTHER" id="PTHR43066:SF11">
    <property type="entry name" value="PEPTIDASE S54 RHOMBOID DOMAIN-CONTAINING PROTEIN"/>
    <property type="match status" value="1"/>
</dbReference>
<protein>
    <recommendedName>
        <fullName evidence="6">Peptidase S54 rhomboid domain-containing protein</fullName>
    </recommendedName>
</protein>
<evidence type="ECO:0000313" key="8">
    <source>
        <dbReference type="Proteomes" id="UP000051012"/>
    </source>
</evidence>
<keyword evidence="2 5" id="KW-0812">Transmembrane</keyword>
<sequence length="223" mass="24902">MLPLKDDIRSRTRPIVTYVLLGINIIVFFYEVSLGSHLNNFIQVYGATPYNIFYRGGLSSYMTIFSSMFIHANLMHIFGNMLFLWIFADNIEDRIGHIKFIIFYLVCGIAAVLLHGVTAMDSQVPMVGASGAISGVLGAYILLYPKARILALIPFGFFLRATYLPSVIFLGIWFLYQFLFGVSTIGAKGGGVAYLAHIGGFIAGLLLALPFRKKRKNYEYTIL</sequence>
<gene>
    <name evidence="7" type="ORF">AMJ52_09710</name>
</gene>
<dbReference type="Pfam" id="PF01694">
    <property type="entry name" value="Rhomboid"/>
    <property type="match status" value="1"/>
</dbReference>
<dbReference type="EMBL" id="LJNI01000168">
    <property type="protein sequence ID" value="KPJ70591.1"/>
    <property type="molecule type" value="Genomic_DNA"/>
</dbReference>
<evidence type="ECO:0000256" key="3">
    <source>
        <dbReference type="ARBA" id="ARBA00022989"/>
    </source>
</evidence>
<evidence type="ECO:0000256" key="4">
    <source>
        <dbReference type="ARBA" id="ARBA00023136"/>
    </source>
</evidence>
<evidence type="ECO:0000256" key="5">
    <source>
        <dbReference type="SAM" id="Phobius"/>
    </source>
</evidence>
<dbReference type="GO" id="GO:0004252">
    <property type="term" value="F:serine-type endopeptidase activity"/>
    <property type="evidence" value="ECO:0007669"/>
    <property type="project" value="InterPro"/>
</dbReference>
<dbReference type="PANTHER" id="PTHR43066">
    <property type="entry name" value="RHOMBOID-RELATED PROTEIN"/>
    <property type="match status" value="1"/>
</dbReference>
<accession>A0A0S7Y803</accession>
<evidence type="ECO:0000256" key="1">
    <source>
        <dbReference type="ARBA" id="ARBA00004141"/>
    </source>
</evidence>
<feature type="transmembrane region" description="Helical" evidence="5">
    <location>
        <begin position="68"/>
        <end position="88"/>
    </location>
</feature>